<gene>
    <name evidence="1" type="ORF">P8C59_005789</name>
</gene>
<dbReference type="Proteomes" id="UP001217918">
    <property type="component" value="Unassembled WGS sequence"/>
</dbReference>
<protein>
    <submittedName>
        <fullName evidence="1">Uncharacterized protein</fullName>
    </submittedName>
</protein>
<accession>A0AAD9I6C1</accession>
<evidence type="ECO:0000313" key="2">
    <source>
        <dbReference type="Proteomes" id="UP001217918"/>
    </source>
</evidence>
<sequence length="118" mass="13012">MLVLDEMYQACRVPKLSTECISVARSEQETQYRGEPKNACPHVLYTVMMVTALVCLAFCGLSKGASIYPHDVVDELAEQAAANMKAYLAQNPQSGCTVEKTAKRMEWSDLSVEDSTKS</sequence>
<dbReference type="AlphaFoldDB" id="A0AAD9I6C1"/>
<comment type="caution">
    <text evidence="1">The sequence shown here is derived from an EMBL/GenBank/DDBJ whole genome shotgun (WGS) entry which is preliminary data.</text>
</comment>
<keyword evidence="2" id="KW-1185">Reference proteome</keyword>
<proteinExistence type="predicted"/>
<name>A0AAD9I6C1_9PEZI</name>
<dbReference type="EMBL" id="JAQQPM010000005">
    <property type="protein sequence ID" value="KAK2071360.1"/>
    <property type="molecule type" value="Genomic_DNA"/>
</dbReference>
<reference evidence="1" key="1">
    <citation type="journal article" date="2023" name="Mol. Plant Microbe Interact.">
        <title>Elucidating the Obligate Nature and Biological Capacity of an Invasive Fungal Corn Pathogen.</title>
        <authorList>
            <person name="MacCready J.S."/>
            <person name="Roggenkamp E.M."/>
            <person name="Gdanetz K."/>
            <person name="Chilvers M.I."/>
        </authorList>
    </citation>
    <scope>NUCLEOTIDE SEQUENCE</scope>
    <source>
        <strain evidence="1">PM02</strain>
    </source>
</reference>
<evidence type="ECO:0000313" key="1">
    <source>
        <dbReference type="EMBL" id="KAK2071360.1"/>
    </source>
</evidence>
<organism evidence="1 2">
    <name type="scientific">Phyllachora maydis</name>
    <dbReference type="NCBI Taxonomy" id="1825666"/>
    <lineage>
        <taxon>Eukaryota</taxon>
        <taxon>Fungi</taxon>
        <taxon>Dikarya</taxon>
        <taxon>Ascomycota</taxon>
        <taxon>Pezizomycotina</taxon>
        <taxon>Sordariomycetes</taxon>
        <taxon>Sordariomycetidae</taxon>
        <taxon>Phyllachorales</taxon>
        <taxon>Phyllachoraceae</taxon>
        <taxon>Phyllachora</taxon>
    </lineage>
</organism>